<feature type="region of interest" description="Disordered" evidence="1">
    <location>
        <begin position="109"/>
        <end position="146"/>
    </location>
</feature>
<dbReference type="EMBL" id="KZ663706">
    <property type="protein sequence ID" value="PPS10580.1"/>
    <property type="molecule type" value="Genomic_DNA"/>
</dbReference>
<gene>
    <name evidence="2" type="ORF">GOBAR_AA10065</name>
</gene>
<name>A0A2P5Y4Q0_GOSBA</name>
<dbReference type="Proteomes" id="UP000239757">
    <property type="component" value="Unassembled WGS sequence"/>
</dbReference>
<organism evidence="2 3">
    <name type="scientific">Gossypium barbadense</name>
    <name type="common">Sea Island cotton</name>
    <name type="synonym">Hibiscus barbadensis</name>
    <dbReference type="NCBI Taxonomy" id="3634"/>
    <lineage>
        <taxon>Eukaryota</taxon>
        <taxon>Viridiplantae</taxon>
        <taxon>Streptophyta</taxon>
        <taxon>Embryophyta</taxon>
        <taxon>Tracheophyta</taxon>
        <taxon>Spermatophyta</taxon>
        <taxon>Magnoliopsida</taxon>
        <taxon>eudicotyledons</taxon>
        <taxon>Gunneridae</taxon>
        <taxon>Pentapetalae</taxon>
        <taxon>rosids</taxon>
        <taxon>malvids</taxon>
        <taxon>Malvales</taxon>
        <taxon>Malvaceae</taxon>
        <taxon>Malvoideae</taxon>
        <taxon>Gossypium</taxon>
    </lineage>
</organism>
<dbReference type="OrthoDB" id="10454923at2759"/>
<sequence>MSHGHIIDHAYFIALAIQHQMERHRKGVLSIGLYLTWLARHFGLLNTTAQSSSLTLMGQMSPQGISSMLIYDAASYANISERLTRFEQQCFQRFDHIDATLHQICQHIHISSPPPPREPSTHYYLGTRNSTGEGSPRLPCPARPRP</sequence>
<proteinExistence type="predicted"/>
<evidence type="ECO:0000313" key="3">
    <source>
        <dbReference type="Proteomes" id="UP000239757"/>
    </source>
</evidence>
<accession>A0A2P5Y4Q0</accession>
<evidence type="ECO:0000256" key="1">
    <source>
        <dbReference type="SAM" id="MobiDB-lite"/>
    </source>
</evidence>
<reference evidence="2 3" key="1">
    <citation type="submission" date="2015-01" db="EMBL/GenBank/DDBJ databases">
        <title>Genome of allotetraploid Gossypium barbadense reveals genomic plasticity and fiber elongation in cotton evolution.</title>
        <authorList>
            <person name="Chen X."/>
            <person name="Liu X."/>
            <person name="Zhao B."/>
            <person name="Zheng H."/>
            <person name="Hu Y."/>
            <person name="Lu G."/>
            <person name="Yang C."/>
            <person name="Chen J."/>
            <person name="Shan C."/>
            <person name="Zhang L."/>
            <person name="Zhou Y."/>
            <person name="Wang L."/>
            <person name="Guo W."/>
            <person name="Bai Y."/>
            <person name="Ruan J."/>
            <person name="Shangguan X."/>
            <person name="Mao Y."/>
            <person name="Jiang J."/>
            <person name="Zhu Y."/>
            <person name="Lei J."/>
            <person name="Kang H."/>
            <person name="Chen S."/>
            <person name="He X."/>
            <person name="Wang R."/>
            <person name="Wang Y."/>
            <person name="Chen J."/>
            <person name="Wang L."/>
            <person name="Yu S."/>
            <person name="Wang B."/>
            <person name="Wei J."/>
            <person name="Song S."/>
            <person name="Lu X."/>
            <person name="Gao Z."/>
            <person name="Gu W."/>
            <person name="Deng X."/>
            <person name="Ma D."/>
            <person name="Wang S."/>
            <person name="Liang W."/>
            <person name="Fang L."/>
            <person name="Cai C."/>
            <person name="Zhu X."/>
            <person name="Zhou B."/>
            <person name="Zhang Y."/>
            <person name="Chen Z."/>
            <person name="Xu S."/>
            <person name="Zhu R."/>
            <person name="Wang S."/>
            <person name="Zhang T."/>
            <person name="Zhao G."/>
        </authorList>
    </citation>
    <scope>NUCLEOTIDE SEQUENCE [LARGE SCALE GENOMIC DNA]</scope>
    <source>
        <strain evidence="3">cv. Xinhai21</strain>
        <tissue evidence="2">Leaf</tissue>
    </source>
</reference>
<dbReference type="AlphaFoldDB" id="A0A2P5Y4Q0"/>
<evidence type="ECO:0000313" key="2">
    <source>
        <dbReference type="EMBL" id="PPS10580.1"/>
    </source>
</evidence>
<protein>
    <submittedName>
        <fullName evidence="2">Uncharacterized protein</fullName>
    </submittedName>
</protein>